<dbReference type="InterPro" id="IPR025669">
    <property type="entry name" value="AAA_dom"/>
</dbReference>
<evidence type="ECO:0000313" key="2">
    <source>
        <dbReference type="EMBL" id="MDQ0363232.1"/>
    </source>
</evidence>
<dbReference type="Gene3D" id="3.40.50.300">
    <property type="entry name" value="P-loop containing nucleotide triphosphate hydrolases"/>
    <property type="match status" value="1"/>
</dbReference>
<sequence length="249" mass="28346">MKTICVLNNKGGVGKTTTSINLAYGLGNQNNKTILIDFDPQANSTDYFIDENREYVYIDEMIQGAETKIYPTDNENVFFIPSRLDLALTERNILLDTKAQHNRLLKVIKNLREEFDYIIIDCPPILNLLIVNALNASDEVIIPIKVDKAAEKGFGVTKQSIQDIADSYDLDLDYKILFTMVNRNNTDKFRMQSIREKYGDKIIDVTIRNQPKPVTDAGYDQAAVVLGKSNVGKDYQELIQELLTKWQEV</sequence>
<evidence type="ECO:0000313" key="3">
    <source>
        <dbReference type="Proteomes" id="UP001230220"/>
    </source>
</evidence>
<dbReference type="RefSeq" id="WP_307412042.1">
    <property type="nucleotide sequence ID" value="NZ_JAUSUR010000010.1"/>
</dbReference>
<name>A0ABU0E8N4_9FIRM</name>
<organism evidence="2 3">
    <name type="scientific">Breznakia pachnodae</name>
    <dbReference type="NCBI Taxonomy" id="265178"/>
    <lineage>
        <taxon>Bacteria</taxon>
        <taxon>Bacillati</taxon>
        <taxon>Bacillota</taxon>
        <taxon>Erysipelotrichia</taxon>
        <taxon>Erysipelotrichales</taxon>
        <taxon>Erysipelotrichaceae</taxon>
        <taxon>Breznakia</taxon>
    </lineage>
</organism>
<dbReference type="CDD" id="cd02042">
    <property type="entry name" value="ParAB_family"/>
    <property type="match status" value="1"/>
</dbReference>
<accession>A0ABU0E8N4</accession>
<dbReference type="InterPro" id="IPR050678">
    <property type="entry name" value="DNA_Partitioning_ATPase"/>
</dbReference>
<dbReference type="SUPFAM" id="SSF52540">
    <property type="entry name" value="P-loop containing nucleoside triphosphate hydrolases"/>
    <property type="match status" value="1"/>
</dbReference>
<keyword evidence="3" id="KW-1185">Reference proteome</keyword>
<gene>
    <name evidence="2" type="ORF">J2S15_003993</name>
</gene>
<dbReference type="PANTHER" id="PTHR13696:SF99">
    <property type="entry name" value="COBYRINIC ACID AC-DIAMIDE SYNTHASE"/>
    <property type="match status" value="1"/>
</dbReference>
<dbReference type="Proteomes" id="UP001230220">
    <property type="component" value="Unassembled WGS sequence"/>
</dbReference>
<protein>
    <submittedName>
        <fullName evidence="2">Chromosome partitioning protein</fullName>
    </submittedName>
</protein>
<dbReference type="Pfam" id="PF13614">
    <property type="entry name" value="AAA_31"/>
    <property type="match status" value="1"/>
</dbReference>
<feature type="domain" description="AAA" evidence="1">
    <location>
        <begin position="1"/>
        <end position="171"/>
    </location>
</feature>
<dbReference type="InterPro" id="IPR027417">
    <property type="entry name" value="P-loop_NTPase"/>
</dbReference>
<dbReference type="EMBL" id="JAUSUR010000010">
    <property type="protein sequence ID" value="MDQ0363232.1"/>
    <property type="molecule type" value="Genomic_DNA"/>
</dbReference>
<dbReference type="PANTHER" id="PTHR13696">
    <property type="entry name" value="P-LOOP CONTAINING NUCLEOSIDE TRIPHOSPHATE HYDROLASE"/>
    <property type="match status" value="1"/>
</dbReference>
<reference evidence="2 3" key="1">
    <citation type="submission" date="2023-07" db="EMBL/GenBank/DDBJ databases">
        <title>Genomic Encyclopedia of Type Strains, Phase IV (KMG-IV): sequencing the most valuable type-strain genomes for metagenomic binning, comparative biology and taxonomic classification.</title>
        <authorList>
            <person name="Goeker M."/>
        </authorList>
    </citation>
    <scope>NUCLEOTIDE SEQUENCE [LARGE SCALE GENOMIC DNA]</scope>
    <source>
        <strain evidence="2 3">DSM 16784</strain>
    </source>
</reference>
<comment type="caution">
    <text evidence="2">The sequence shown here is derived from an EMBL/GenBank/DDBJ whole genome shotgun (WGS) entry which is preliminary data.</text>
</comment>
<proteinExistence type="predicted"/>
<evidence type="ECO:0000259" key="1">
    <source>
        <dbReference type="Pfam" id="PF13614"/>
    </source>
</evidence>